<evidence type="ECO:0000313" key="1">
    <source>
        <dbReference type="EMBL" id="QHS99535.1"/>
    </source>
</evidence>
<reference evidence="1" key="1">
    <citation type="journal article" date="2020" name="Nature">
        <title>Giant virus diversity and host interactions through global metagenomics.</title>
        <authorList>
            <person name="Schulz F."/>
            <person name="Roux S."/>
            <person name="Paez-Espino D."/>
            <person name="Jungbluth S."/>
            <person name="Walsh D.A."/>
            <person name="Denef V.J."/>
            <person name="McMahon K.D."/>
            <person name="Konstantinidis K.T."/>
            <person name="Eloe-Fadrosh E.A."/>
            <person name="Kyrpides N.C."/>
            <person name="Woyke T."/>
        </authorList>
    </citation>
    <scope>NUCLEOTIDE SEQUENCE</scope>
    <source>
        <strain evidence="1">GVMAG-M-3300020187-37</strain>
    </source>
</reference>
<organism evidence="1">
    <name type="scientific">viral metagenome</name>
    <dbReference type="NCBI Taxonomy" id="1070528"/>
    <lineage>
        <taxon>unclassified sequences</taxon>
        <taxon>metagenomes</taxon>
        <taxon>organismal metagenomes</taxon>
    </lineage>
</organism>
<accession>A0A6C0C4A6</accession>
<dbReference type="EMBL" id="MN739344">
    <property type="protein sequence ID" value="QHS99535.1"/>
    <property type="molecule type" value="Genomic_DNA"/>
</dbReference>
<name>A0A6C0C4A6_9ZZZZ</name>
<protein>
    <submittedName>
        <fullName evidence="1">Uncharacterized protein</fullName>
    </submittedName>
</protein>
<proteinExistence type="predicted"/>
<sequence>MAGKHYNTKFIHSVISPLKKNGFTCVPLPKSKNKYSISKEGGLEIRVHAGMSCYHPLRRFLKNNYNFDLENY</sequence>
<dbReference type="AlphaFoldDB" id="A0A6C0C4A6"/>